<dbReference type="InterPro" id="IPR000014">
    <property type="entry name" value="PAS"/>
</dbReference>
<organism evidence="13 14">
    <name type="scientific">Niveibacterium microcysteis</name>
    <dbReference type="NCBI Taxonomy" id="2811415"/>
    <lineage>
        <taxon>Bacteria</taxon>
        <taxon>Pseudomonadati</taxon>
        <taxon>Pseudomonadota</taxon>
        <taxon>Betaproteobacteria</taxon>
        <taxon>Rhodocyclales</taxon>
        <taxon>Rhodocyclaceae</taxon>
        <taxon>Niveibacterium</taxon>
    </lineage>
</organism>
<dbReference type="PRINTS" id="PR00344">
    <property type="entry name" value="BCTRLSENSOR"/>
</dbReference>
<dbReference type="SUPFAM" id="SSF47384">
    <property type="entry name" value="Homodimeric domain of signal transducing histidine kinase"/>
    <property type="match status" value="1"/>
</dbReference>
<keyword evidence="5" id="KW-0547">Nucleotide-binding</keyword>
<proteinExistence type="predicted"/>
<dbReference type="PROSITE" id="PS50109">
    <property type="entry name" value="HIS_KIN"/>
    <property type="match status" value="1"/>
</dbReference>
<evidence type="ECO:0000256" key="5">
    <source>
        <dbReference type="ARBA" id="ARBA00022741"/>
    </source>
</evidence>
<evidence type="ECO:0000256" key="9">
    <source>
        <dbReference type="SAM" id="Phobius"/>
    </source>
</evidence>
<evidence type="ECO:0000256" key="8">
    <source>
        <dbReference type="ARBA" id="ARBA00023012"/>
    </source>
</evidence>
<comment type="catalytic activity">
    <reaction evidence="1">
        <text>ATP + protein L-histidine = ADP + protein N-phospho-L-histidine.</text>
        <dbReference type="EC" id="2.7.13.3"/>
    </reaction>
</comment>
<dbReference type="SMART" id="SM00387">
    <property type="entry name" value="HATPase_c"/>
    <property type="match status" value="1"/>
</dbReference>
<dbReference type="Gene3D" id="3.30.450.20">
    <property type="entry name" value="PAS domain"/>
    <property type="match status" value="1"/>
</dbReference>
<evidence type="ECO:0000259" key="10">
    <source>
        <dbReference type="PROSITE" id="PS50109"/>
    </source>
</evidence>
<dbReference type="RefSeq" id="WP_206253738.1">
    <property type="nucleotide sequence ID" value="NZ_CP071060.1"/>
</dbReference>
<dbReference type="EMBL" id="CP071060">
    <property type="protein sequence ID" value="QSI75901.1"/>
    <property type="molecule type" value="Genomic_DNA"/>
</dbReference>
<evidence type="ECO:0000256" key="1">
    <source>
        <dbReference type="ARBA" id="ARBA00000085"/>
    </source>
</evidence>
<dbReference type="Gene3D" id="3.30.565.10">
    <property type="entry name" value="Histidine kinase-like ATPase, C-terminal domain"/>
    <property type="match status" value="1"/>
</dbReference>
<keyword evidence="8" id="KW-0902">Two-component regulatory system</keyword>
<sequence>MPTAPSHHTSDWYWRLPALALIALVAGIAGFVALTLRQDRDEQRATLVSDVLWIEQNLRFQLERNEGVLRQLAPDLFASQTPGEQTIARLRQLTGGDSGVVRVLWVDARLSARGAWPPELRPEDPELVQEAADMSRAFGRAGYAYLPGPPSEPSFAVATPWHDGHSLVGYVVAVYSFQQMLSTQVPWWFSERYRLSILDQRGAVVAAKSQVAPLAGELSYEVPFDPPGHGLALKVEGYRSGTRLVPLAFAGAVIVFAAATVWSLWMLRRHMRRRQLAEQALRREMAVRQAMEDSLLTGLRARDLSGRITYVNPAFCRMFGWSAEELVGMAPPMPYWLPDEFDRTRAVHDSILAGDAPSQGVELRFRRKNGEKFDVLIYEAPLIDADGKHTGWMGSVLDITERRRAEELTRQQQEKLQSNARLVTMGEMASSLAHELNQPLAAITSYATGALNALRTGSLPQSEIEAAIEKLAQQATRAGQIIRRVHDFVRKRESNFRPAVINAAVKEAFELVQSEARRRAVRLIAELSPDLPPVHADTVMLEQVLVNLIRNGFDAMRDTPPGRRVLTVRTALVEGWVRVSVADHGSGIAPEVGERLFEALFTTKAEGMGMGLNICRSIAELHHGRLWFEANPEGGTLFHLTLPIKV</sequence>
<evidence type="ECO:0000259" key="12">
    <source>
        <dbReference type="PROSITE" id="PS50113"/>
    </source>
</evidence>
<dbReference type="SMART" id="SM00086">
    <property type="entry name" value="PAC"/>
    <property type="match status" value="1"/>
</dbReference>
<gene>
    <name evidence="13" type="ORF">JY500_15645</name>
</gene>
<dbReference type="InterPro" id="IPR036890">
    <property type="entry name" value="HATPase_C_sf"/>
</dbReference>
<keyword evidence="14" id="KW-1185">Reference proteome</keyword>
<dbReference type="InterPro" id="IPR003594">
    <property type="entry name" value="HATPase_dom"/>
</dbReference>
<protein>
    <recommendedName>
        <fullName evidence="2">histidine kinase</fullName>
        <ecNumber evidence="2">2.7.13.3</ecNumber>
    </recommendedName>
</protein>
<dbReference type="NCBIfam" id="TIGR00229">
    <property type="entry name" value="sensory_box"/>
    <property type="match status" value="1"/>
</dbReference>
<dbReference type="InterPro" id="IPR035965">
    <property type="entry name" value="PAS-like_dom_sf"/>
</dbReference>
<dbReference type="Pfam" id="PF00512">
    <property type="entry name" value="HisKA"/>
    <property type="match status" value="1"/>
</dbReference>
<accession>A0ABX7M4P4</accession>
<keyword evidence="9" id="KW-0812">Transmembrane</keyword>
<feature type="transmembrane region" description="Helical" evidence="9">
    <location>
        <begin position="12"/>
        <end position="34"/>
    </location>
</feature>
<dbReference type="SUPFAM" id="SSF55785">
    <property type="entry name" value="PYP-like sensor domain (PAS domain)"/>
    <property type="match status" value="1"/>
</dbReference>
<evidence type="ECO:0000256" key="3">
    <source>
        <dbReference type="ARBA" id="ARBA00022553"/>
    </source>
</evidence>
<dbReference type="SMART" id="SM00388">
    <property type="entry name" value="HisKA"/>
    <property type="match status" value="1"/>
</dbReference>
<feature type="transmembrane region" description="Helical" evidence="9">
    <location>
        <begin position="244"/>
        <end position="265"/>
    </location>
</feature>
<dbReference type="CDD" id="cd00082">
    <property type="entry name" value="HisKA"/>
    <property type="match status" value="1"/>
</dbReference>
<evidence type="ECO:0000256" key="6">
    <source>
        <dbReference type="ARBA" id="ARBA00022777"/>
    </source>
</evidence>
<feature type="domain" description="PAS" evidence="11">
    <location>
        <begin position="283"/>
        <end position="355"/>
    </location>
</feature>
<evidence type="ECO:0000256" key="2">
    <source>
        <dbReference type="ARBA" id="ARBA00012438"/>
    </source>
</evidence>
<dbReference type="PANTHER" id="PTHR43065:SF10">
    <property type="entry name" value="PEROXIDE STRESS-ACTIVATED HISTIDINE KINASE MAK3"/>
    <property type="match status" value="1"/>
</dbReference>
<dbReference type="Pfam" id="PF00989">
    <property type="entry name" value="PAS"/>
    <property type="match status" value="1"/>
</dbReference>
<dbReference type="InterPro" id="IPR005467">
    <property type="entry name" value="His_kinase_dom"/>
</dbReference>
<dbReference type="PANTHER" id="PTHR43065">
    <property type="entry name" value="SENSOR HISTIDINE KINASE"/>
    <property type="match status" value="1"/>
</dbReference>
<name>A0ABX7M4P4_9RHOO</name>
<dbReference type="InterPro" id="IPR004358">
    <property type="entry name" value="Sig_transdc_His_kin-like_C"/>
</dbReference>
<evidence type="ECO:0000259" key="11">
    <source>
        <dbReference type="PROSITE" id="PS50112"/>
    </source>
</evidence>
<dbReference type="EC" id="2.7.13.3" evidence="2"/>
<keyword evidence="4" id="KW-0808">Transferase</keyword>
<evidence type="ECO:0000313" key="13">
    <source>
        <dbReference type="EMBL" id="QSI75901.1"/>
    </source>
</evidence>
<keyword evidence="3" id="KW-0597">Phosphoprotein</keyword>
<reference evidence="13 14" key="1">
    <citation type="submission" date="2021-02" db="EMBL/GenBank/DDBJ databases">
        <title>Niveibacterium changnyeongensis HC41.</title>
        <authorList>
            <person name="Kang M."/>
        </authorList>
    </citation>
    <scope>NUCLEOTIDE SEQUENCE [LARGE SCALE GENOMIC DNA]</scope>
    <source>
        <strain evidence="13 14">HC41</strain>
    </source>
</reference>
<keyword evidence="9" id="KW-1133">Transmembrane helix</keyword>
<keyword evidence="9" id="KW-0472">Membrane</keyword>
<dbReference type="PROSITE" id="PS50112">
    <property type="entry name" value="PAS"/>
    <property type="match status" value="1"/>
</dbReference>
<dbReference type="InterPro" id="IPR001610">
    <property type="entry name" value="PAC"/>
</dbReference>
<feature type="domain" description="PAC" evidence="12">
    <location>
        <begin position="359"/>
        <end position="411"/>
    </location>
</feature>
<dbReference type="InterPro" id="IPR000700">
    <property type="entry name" value="PAS-assoc_C"/>
</dbReference>
<dbReference type="SMART" id="SM00091">
    <property type="entry name" value="PAS"/>
    <property type="match status" value="1"/>
</dbReference>
<dbReference type="InterPro" id="IPR036097">
    <property type="entry name" value="HisK_dim/P_sf"/>
</dbReference>
<evidence type="ECO:0000256" key="7">
    <source>
        <dbReference type="ARBA" id="ARBA00022840"/>
    </source>
</evidence>
<dbReference type="Proteomes" id="UP000663570">
    <property type="component" value="Chromosome"/>
</dbReference>
<feature type="domain" description="Histidine kinase" evidence="10">
    <location>
        <begin position="431"/>
        <end position="646"/>
    </location>
</feature>
<evidence type="ECO:0000256" key="4">
    <source>
        <dbReference type="ARBA" id="ARBA00022679"/>
    </source>
</evidence>
<keyword evidence="7" id="KW-0067">ATP-binding</keyword>
<dbReference type="CDD" id="cd00130">
    <property type="entry name" value="PAS"/>
    <property type="match status" value="1"/>
</dbReference>
<dbReference type="Pfam" id="PF02518">
    <property type="entry name" value="HATPase_c"/>
    <property type="match status" value="1"/>
</dbReference>
<keyword evidence="6" id="KW-0418">Kinase</keyword>
<dbReference type="Gene3D" id="1.10.287.130">
    <property type="match status" value="1"/>
</dbReference>
<dbReference type="InterPro" id="IPR003661">
    <property type="entry name" value="HisK_dim/P_dom"/>
</dbReference>
<evidence type="ECO:0000313" key="14">
    <source>
        <dbReference type="Proteomes" id="UP000663570"/>
    </source>
</evidence>
<dbReference type="PROSITE" id="PS50113">
    <property type="entry name" value="PAC"/>
    <property type="match status" value="1"/>
</dbReference>
<dbReference type="SUPFAM" id="SSF55874">
    <property type="entry name" value="ATPase domain of HSP90 chaperone/DNA topoisomerase II/histidine kinase"/>
    <property type="match status" value="1"/>
</dbReference>
<dbReference type="InterPro" id="IPR013767">
    <property type="entry name" value="PAS_fold"/>
</dbReference>